<sequence>MIRRFLLVSLGMICLAQQQDAVSSRDVKGFRRIVSHVNSMAKSEKAAAIAQASAAGAVAQASIAYQQGEGDPSQGILPPMMQDLRAPPEMGSWSIPARFLPLGVGRCEPTCQDASRSEGRMPACQRKTRETVLRDSDCIPGCMSECLPACMNGTNSERRCGTECDEFCKRDCKEQKTLGRGGEEEGKGSVDDEEGEIGGMATDGMDGEDLKEDEDGEDLVGENGLGDGGDGLGEGELGDEAMPGSANCGKSCANNCDEECQDDEEDAQSACRQQCNEECRFLCAPLGSTLASTDGDKLLDEQDEEEANVLRRHPQQSTDWLWLFLAFIVLAAIALVVFKKHLHRYRRIFALRLV</sequence>
<dbReference type="HOGENOM" id="CLU_784010_0_0_1"/>
<feature type="compositionally biased region" description="Gly residues" evidence="1">
    <location>
        <begin position="223"/>
        <end position="235"/>
    </location>
</feature>
<dbReference type="KEGG" id="gtt:GUITHDRAFT_122150"/>
<reference evidence="4 6" key="1">
    <citation type="journal article" date="2012" name="Nature">
        <title>Algal genomes reveal evolutionary mosaicism and the fate of nucleomorphs.</title>
        <authorList>
            <consortium name="DOE Joint Genome Institute"/>
            <person name="Curtis B.A."/>
            <person name="Tanifuji G."/>
            <person name="Burki F."/>
            <person name="Gruber A."/>
            <person name="Irimia M."/>
            <person name="Maruyama S."/>
            <person name="Arias M.C."/>
            <person name="Ball S.G."/>
            <person name="Gile G.H."/>
            <person name="Hirakawa Y."/>
            <person name="Hopkins J.F."/>
            <person name="Kuo A."/>
            <person name="Rensing S.A."/>
            <person name="Schmutz J."/>
            <person name="Symeonidi A."/>
            <person name="Elias M."/>
            <person name="Eveleigh R.J."/>
            <person name="Herman E.K."/>
            <person name="Klute M.J."/>
            <person name="Nakayama T."/>
            <person name="Obornik M."/>
            <person name="Reyes-Prieto A."/>
            <person name="Armbrust E.V."/>
            <person name="Aves S.J."/>
            <person name="Beiko R.G."/>
            <person name="Coutinho P."/>
            <person name="Dacks J.B."/>
            <person name="Durnford D.G."/>
            <person name="Fast N.M."/>
            <person name="Green B.R."/>
            <person name="Grisdale C.J."/>
            <person name="Hempel F."/>
            <person name="Henrissat B."/>
            <person name="Hoppner M.P."/>
            <person name="Ishida K."/>
            <person name="Kim E."/>
            <person name="Koreny L."/>
            <person name="Kroth P.G."/>
            <person name="Liu Y."/>
            <person name="Malik S.B."/>
            <person name="Maier U.G."/>
            <person name="McRose D."/>
            <person name="Mock T."/>
            <person name="Neilson J.A."/>
            <person name="Onodera N.T."/>
            <person name="Poole A.M."/>
            <person name="Pritham E.J."/>
            <person name="Richards T.A."/>
            <person name="Rocap G."/>
            <person name="Roy S.W."/>
            <person name="Sarai C."/>
            <person name="Schaack S."/>
            <person name="Shirato S."/>
            <person name="Slamovits C.H."/>
            <person name="Spencer D.F."/>
            <person name="Suzuki S."/>
            <person name="Worden A.Z."/>
            <person name="Zauner S."/>
            <person name="Barry K."/>
            <person name="Bell C."/>
            <person name="Bharti A.K."/>
            <person name="Crow J.A."/>
            <person name="Grimwood J."/>
            <person name="Kramer R."/>
            <person name="Lindquist E."/>
            <person name="Lucas S."/>
            <person name="Salamov A."/>
            <person name="McFadden G.I."/>
            <person name="Lane C.E."/>
            <person name="Keeling P.J."/>
            <person name="Gray M.W."/>
            <person name="Grigoriev I.V."/>
            <person name="Archibald J.M."/>
        </authorList>
    </citation>
    <scope>NUCLEOTIDE SEQUENCE</scope>
    <source>
        <strain evidence="4 6">CCMP2712</strain>
    </source>
</reference>
<evidence type="ECO:0000256" key="2">
    <source>
        <dbReference type="SAM" id="Phobius"/>
    </source>
</evidence>
<evidence type="ECO:0008006" key="7">
    <source>
        <dbReference type="Google" id="ProtNLM"/>
    </source>
</evidence>
<proteinExistence type="predicted"/>
<gene>
    <name evidence="4" type="ORF">GUITHDRAFT_122150</name>
</gene>
<dbReference type="GeneID" id="17288381"/>
<name>L1I5X1_GUITC</name>
<evidence type="ECO:0000256" key="3">
    <source>
        <dbReference type="SAM" id="SignalP"/>
    </source>
</evidence>
<feature type="chain" id="PRO_5008769646" description="4Fe-4S ferredoxin-type domain-containing protein" evidence="3">
    <location>
        <begin position="22"/>
        <end position="354"/>
    </location>
</feature>
<dbReference type="PaxDb" id="55529-EKX31663"/>
<keyword evidence="2" id="KW-1133">Transmembrane helix</keyword>
<evidence type="ECO:0000313" key="5">
    <source>
        <dbReference type="EnsemblProtists" id="EKX31663"/>
    </source>
</evidence>
<reference evidence="6" key="2">
    <citation type="submission" date="2012-11" db="EMBL/GenBank/DDBJ databases">
        <authorList>
            <person name="Kuo A."/>
            <person name="Curtis B.A."/>
            <person name="Tanifuji G."/>
            <person name="Burki F."/>
            <person name="Gruber A."/>
            <person name="Irimia M."/>
            <person name="Maruyama S."/>
            <person name="Arias M.C."/>
            <person name="Ball S.G."/>
            <person name="Gile G.H."/>
            <person name="Hirakawa Y."/>
            <person name="Hopkins J.F."/>
            <person name="Rensing S.A."/>
            <person name="Schmutz J."/>
            <person name="Symeonidi A."/>
            <person name="Elias M."/>
            <person name="Eveleigh R.J."/>
            <person name="Herman E.K."/>
            <person name="Klute M.J."/>
            <person name="Nakayama T."/>
            <person name="Obornik M."/>
            <person name="Reyes-Prieto A."/>
            <person name="Armbrust E.V."/>
            <person name="Aves S.J."/>
            <person name="Beiko R.G."/>
            <person name="Coutinho P."/>
            <person name="Dacks J.B."/>
            <person name="Durnford D.G."/>
            <person name="Fast N.M."/>
            <person name="Green B.R."/>
            <person name="Grisdale C."/>
            <person name="Hempe F."/>
            <person name="Henrissat B."/>
            <person name="Hoppner M.P."/>
            <person name="Ishida K.-I."/>
            <person name="Kim E."/>
            <person name="Koreny L."/>
            <person name="Kroth P.G."/>
            <person name="Liu Y."/>
            <person name="Malik S.-B."/>
            <person name="Maier U.G."/>
            <person name="McRose D."/>
            <person name="Mock T."/>
            <person name="Neilson J.A."/>
            <person name="Onodera N.T."/>
            <person name="Poole A.M."/>
            <person name="Pritham E.J."/>
            <person name="Richards T.A."/>
            <person name="Rocap G."/>
            <person name="Roy S.W."/>
            <person name="Sarai C."/>
            <person name="Schaack S."/>
            <person name="Shirato S."/>
            <person name="Slamovits C.H."/>
            <person name="Spencer D.F."/>
            <person name="Suzuki S."/>
            <person name="Worden A.Z."/>
            <person name="Zauner S."/>
            <person name="Barry K."/>
            <person name="Bell C."/>
            <person name="Bharti A.K."/>
            <person name="Crow J.A."/>
            <person name="Grimwood J."/>
            <person name="Kramer R."/>
            <person name="Lindquist E."/>
            <person name="Lucas S."/>
            <person name="Salamov A."/>
            <person name="McFadden G.I."/>
            <person name="Lane C.E."/>
            <person name="Keeling P.J."/>
            <person name="Gray M.W."/>
            <person name="Grigoriev I.V."/>
            <person name="Archibald J.M."/>
        </authorList>
    </citation>
    <scope>NUCLEOTIDE SEQUENCE</scope>
    <source>
        <strain evidence="6">CCMP2712</strain>
    </source>
</reference>
<dbReference type="EnsemblProtists" id="EKX31663">
    <property type="protein sequence ID" value="EKX31663"/>
    <property type="gene ID" value="GUITHDRAFT_122150"/>
</dbReference>
<feature type="transmembrane region" description="Helical" evidence="2">
    <location>
        <begin position="320"/>
        <end position="338"/>
    </location>
</feature>
<keyword evidence="3" id="KW-0732">Signal</keyword>
<feature type="compositionally biased region" description="Basic and acidic residues" evidence="1">
    <location>
        <begin position="178"/>
        <end position="190"/>
    </location>
</feature>
<evidence type="ECO:0000256" key="1">
    <source>
        <dbReference type="SAM" id="MobiDB-lite"/>
    </source>
</evidence>
<organism evidence="4">
    <name type="scientific">Guillardia theta (strain CCMP2712)</name>
    <name type="common">Cryptophyte</name>
    <dbReference type="NCBI Taxonomy" id="905079"/>
    <lineage>
        <taxon>Eukaryota</taxon>
        <taxon>Cryptophyceae</taxon>
        <taxon>Pyrenomonadales</taxon>
        <taxon>Geminigeraceae</taxon>
        <taxon>Guillardia</taxon>
    </lineage>
</organism>
<evidence type="ECO:0000313" key="6">
    <source>
        <dbReference type="Proteomes" id="UP000011087"/>
    </source>
</evidence>
<feature type="region of interest" description="Disordered" evidence="1">
    <location>
        <begin position="178"/>
        <end position="240"/>
    </location>
</feature>
<keyword evidence="6" id="KW-1185">Reference proteome</keyword>
<evidence type="ECO:0000313" key="4">
    <source>
        <dbReference type="EMBL" id="EKX31663.1"/>
    </source>
</evidence>
<protein>
    <recommendedName>
        <fullName evidence="7">4Fe-4S ferredoxin-type domain-containing protein</fullName>
    </recommendedName>
</protein>
<reference evidence="5" key="3">
    <citation type="submission" date="2016-03" db="UniProtKB">
        <authorList>
            <consortium name="EnsemblProtists"/>
        </authorList>
    </citation>
    <scope>IDENTIFICATION</scope>
</reference>
<feature type="signal peptide" evidence="3">
    <location>
        <begin position="1"/>
        <end position="21"/>
    </location>
</feature>
<dbReference type="EMBL" id="JH993250">
    <property type="protein sequence ID" value="EKX31663.1"/>
    <property type="molecule type" value="Genomic_DNA"/>
</dbReference>
<dbReference type="AlphaFoldDB" id="L1I5X1"/>
<dbReference type="Proteomes" id="UP000011087">
    <property type="component" value="Unassembled WGS sequence"/>
</dbReference>
<feature type="compositionally biased region" description="Acidic residues" evidence="1">
    <location>
        <begin position="205"/>
        <end position="220"/>
    </location>
</feature>
<dbReference type="RefSeq" id="XP_005818643.1">
    <property type="nucleotide sequence ID" value="XM_005818586.1"/>
</dbReference>
<keyword evidence="2" id="KW-0472">Membrane</keyword>
<accession>L1I5X1</accession>
<keyword evidence="2" id="KW-0812">Transmembrane</keyword>